<dbReference type="PANTHER" id="PTHR30055">
    <property type="entry name" value="HTH-TYPE TRANSCRIPTIONAL REGULATOR RUTR"/>
    <property type="match status" value="1"/>
</dbReference>
<dbReference type="InterPro" id="IPR050109">
    <property type="entry name" value="HTH-type_TetR-like_transc_reg"/>
</dbReference>
<feature type="DNA-binding region" description="H-T-H motif" evidence="4">
    <location>
        <begin position="37"/>
        <end position="56"/>
    </location>
</feature>
<feature type="domain" description="HTH tetR-type" evidence="5">
    <location>
        <begin position="14"/>
        <end position="74"/>
    </location>
</feature>
<sequence>MAAKKVLTRAESRAQTREEILEAAEKLFIANGYHGTSLATIAAETGRTIGAVYSNYESKEDLCVEVLKRRSSGELAALMSGLMASDEDIESRLAVLASWWARLTDDTALTILAAEYAISVFHSDQREALISATERIIESARVLLEDFLPIDTSLVNDLADDALNTLLATGIGLSALRVGGIIDLDRSVALLTGEARMWFQRLGDAVDELGKTG</sequence>
<evidence type="ECO:0000313" key="7">
    <source>
        <dbReference type="Proteomes" id="UP000035088"/>
    </source>
</evidence>
<dbReference type="InterPro" id="IPR009057">
    <property type="entry name" value="Homeodomain-like_sf"/>
</dbReference>
<keyword evidence="7" id="KW-1185">Reference proteome</keyword>
<dbReference type="PROSITE" id="PS50977">
    <property type="entry name" value="HTH_TETR_2"/>
    <property type="match status" value="1"/>
</dbReference>
<dbReference type="GO" id="GO:0003700">
    <property type="term" value="F:DNA-binding transcription factor activity"/>
    <property type="evidence" value="ECO:0007669"/>
    <property type="project" value="TreeGrafter"/>
</dbReference>
<name>G7H254_9ACTN</name>
<proteinExistence type="predicted"/>
<dbReference type="Pfam" id="PF00440">
    <property type="entry name" value="TetR_N"/>
    <property type="match status" value="1"/>
</dbReference>
<dbReference type="Proteomes" id="UP000035088">
    <property type="component" value="Unassembled WGS sequence"/>
</dbReference>
<keyword evidence="2 4" id="KW-0238">DNA-binding</keyword>
<dbReference type="SUPFAM" id="SSF46689">
    <property type="entry name" value="Homeodomain-like"/>
    <property type="match status" value="1"/>
</dbReference>
<dbReference type="GO" id="GO:0000976">
    <property type="term" value="F:transcription cis-regulatory region binding"/>
    <property type="evidence" value="ECO:0007669"/>
    <property type="project" value="TreeGrafter"/>
</dbReference>
<protein>
    <submittedName>
        <fullName evidence="6">Putative TetR family transcriptional regulator</fullName>
    </submittedName>
</protein>
<dbReference type="PRINTS" id="PR00455">
    <property type="entry name" value="HTHTETR"/>
</dbReference>
<reference evidence="6 7" key="1">
    <citation type="submission" date="2011-11" db="EMBL/GenBank/DDBJ databases">
        <title>Whole genome shotgun sequence of Gordonia araii NBRC 100433.</title>
        <authorList>
            <person name="Yoshida Y."/>
            <person name="Hosoyama A."/>
            <person name="Tsuchikane K."/>
            <person name="Katsumata H."/>
            <person name="Yamazaki S."/>
            <person name="Fujita N."/>
        </authorList>
    </citation>
    <scope>NUCLEOTIDE SEQUENCE [LARGE SCALE GENOMIC DNA]</scope>
    <source>
        <strain evidence="6 7">NBRC 100433</strain>
    </source>
</reference>
<evidence type="ECO:0000256" key="1">
    <source>
        <dbReference type="ARBA" id="ARBA00023015"/>
    </source>
</evidence>
<evidence type="ECO:0000256" key="4">
    <source>
        <dbReference type="PROSITE-ProRule" id="PRU00335"/>
    </source>
</evidence>
<dbReference type="OrthoDB" id="7252896at2"/>
<dbReference type="PANTHER" id="PTHR30055:SF234">
    <property type="entry name" value="HTH-TYPE TRANSCRIPTIONAL REGULATOR BETI"/>
    <property type="match status" value="1"/>
</dbReference>
<evidence type="ECO:0000256" key="3">
    <source>
        <dbReference type="ARBA" id="ARBA00023163"/>
    </source>
</evidence>
<keyword evidence="3" id="KW-0804">Transcription</keyword>
<keyword evidence="1" id="KW-0805">Transcription regulation</keyword>
<comment type="caution">
    <text evidence="6">The sequence shown here is derived from an EMBL/GenBank/DDBJ whole genome shotgun (WGS) entry which is preliminary data.</text>
</comment>
<dbReference type="AlphaFoldDB" id="G7H254"/>
<evidence type="ECO:0000313" key="6">
    <source>
        <dbReference type="EMBL" id="GAB09929.1"/>
    </source>
</evidence>
<dbReference type="RefSeq" id="WP_007322004.1">
    <property type="nucleotide sequence ID" value="NZ_BAEE01000048.1"/>
</dbReference>
<accession>G7H254</accession>
<evidence type="ECO:0000259" key="5">
    <source>
        <dbReference type="PROSITE" id="PS50977"/>
    </source>
</evidence>
<gene>
    <name evidence="6" type="ORF">GOARA_048_01310</name>
</gene>
<dbReference type="Gene3D" id="1.10.357.10">
    <property type="entry name" value="Tetracycline Repressor, domain 2"/>
    <property type="match status" value="1"/>
</dbReference>
<organism evidence="6 7">
    <name type="scientific">Gordonia araii NBRC 100433</name>
    <dbReference type="NCBI Taxonomy" id="1073574"/>
    <lineage>
        <taxon>Bacteria</taxon>
        <taxon>Bacillati</taxon>
        <taxon>Actinomycetota</taxon>
        <taxon>Actinomycetes</taxon>
        <taxon>Mycobacteriales</taxon>
        <taxon>Gordoniaceae</taxon>
        <taxon>Gordonia</taxon>
    </lineage>
</organism>
<evidence type="ECO:0000256" key="2">
    <source>
        <dbReference type="ARBA" id="ARBA00023125"/>
    </source>
</evidence>
<dbReference type="EMBL" id="BAEE01000048">
    <property type="protein sequence ID" value="GAB09929.1"/>
    <property type="molecule type" value="Genomic_DNA"/>
</dbReference>
<dbReference type="InterPro" id="IPR001647">
    <property type="entry name" value="HTH_TetR"/>
</dbReference>